<evidence type="ECO:0000313" key="9">
    <source>
        <dbReference type="EMBL" id="CAI9277048.1"/>
    </source>
</evidence>
<evidence type="ECO:0000256" key="3">
    <source>
        <dbReference type="ARBA" id="ARBA00022737"/>
    </source>
</evidence>
<dbReference type="SMART" id="SM00054">
    <property type="entry name" value="EFh"/>
    <property type="match status" value="2"/>
</dbReference>
<evidence type="ECO:0000313" key="10">
    <source>
        <dbReference type="Proteomes" id="UP001177003"/>
    </source>
</evidence>
<evidence type="ECO:0000256" key="1">
    <source>
        <dbReference type="ARBA" id="ARBA00022490"/>
    </source>
</evidence>
<dbReference type="PROSITE" id="PS50222">
    <property type="entry name" value="EF_HAND_2"/>
    <property type="match status" value="1"/>
</dbReference>
<protein>
    <recommendedName>
        <fullName evidence="8">EF-hand domain-containing protein</fullName>
    </recommendedName>
</protein>
<dbReference type="SUPFAM" id="SSF47473">
    <property type="entry name" value="EF-hand"/>
    <property type="match status" value="1"/>
</dbReference>
<dbReference type="Gene3D" id="1.10.238.10">
    <property type="entry name" value="EF-hand"/>
    <property type="match status" value="1"/>
</dbReference>
<dbReference type="PANTHER" id="PTHR48153:SF2">
    <property type="entry name" value="UFM1-SPECIFIC PROTEASE 2"/>
    <property type="match status" value="1"/>
</dbReference>
<proteinExistence type="predicted"/>
<evidence type="ECO:0000256" key="5">
    <source>
        <dbReference type="ARBA" id="ARBA00022884"/>
    </source>
</evidence>
<dbReference type="InterPro" id="IPR011992">
    <property type="entry name" value="EF-hand-dom_pair"/>
</dbReference>
<organism evidence="9 10">
    <name type="scientific">Lactuca saligna</name>
    <name type="common">Willowleaf lettuce</name>
    <dbReference type="NCBI Taxonomy" id="75948"/>
    <lineage>
        <taxon>Eukaryota</taxon>
        <taxon>Viridiplantae</taxon>
        <taxon>Streptophyta</taxon>
        <taxon>Embryophyta</taxon>
        <taxon>Tracheophyta</taxon>
        <taxon>Spermatophyta</taxon>
        <taxon>Magnoliopsida</taxon>
        <taxon>eudicotyledons</taxon>
        <taxon>Gunneridae</taxon>
        <taxon>Pentapetalae</taxon>
        <taxon>asterids</taxon>
        <taxon>campanulids</taxon>
        <taxon>Asterales</taxon>
        <taxon>Asteraceae</taxon>
        <taxon>Cichorioideae</taxon>
        <taxon>Cichorieae</taxon>
        <taxon>Lactucinae</taxon>
        <taxon>Lactuca</taxon>
    </lineage>
</organism>
<accession>A0AA36DZS6</accession>
<dbReference type="InterPro" id="IPR007783">
    <property type="entry name" value="eIF3d"/>
</dbReference>
<dbReference type="GO" id="GO:0003743">
    <property type="term" value="F:translation initiation factor activity"/>
    <property type="evidence" value="ECO:0007669"/>
    <property type="project" value="UniProtKB-KW"/>
</dbReference>
<evidence type="ECO:0000256" key="4">
    <source>
        <dbReference type="ARBA" id="ARBA00022801"/>
    </source>
</evidence>
<dbReference type="GO" id="GO:0005852">
    <property type="term" value="C:eukaryotic translation initiation factor 3 complex"/>
    <property type="evidence" value="ECO:0007669"/>
    <property type="project" value="InterPro"/>
</dbReference>
<dbReference type="AlphaFoldDB" id="A0AA36DZS6"/>
<dbReference type="Pfam" id="PF05091">
    <property type="entry name" value="eIF-3_zeta"/>
    <property type="match status" value="1"/>
</dbReference>
<evidence type="ECO:0000259" key="8">
    <source>
        <dbReference type="PROSITE" id="PS50222"/>
    </source>
</evidence>
<keyword evidence="5" id="KW-0694">RNA-binding</keyword>
<keyword evidence="6" id="KW-0648">Protein biosynthesis</keyword>
<sequence length="484" mass="54442">MLTDHSTCTMSINSLAAFQSSKKAIACRTLYHDRGTEPWQRKTSTDAWLLTGVSEAIEGPDGTDKCYLGHRRTWLGNNEWAIIRSVDTRKLNQPGDWPMNVKEKHGPCEVKSTTTKVTQSASISPNRISASPLPPCNSSSSSFYRESLSTDTSLKRSKENIHTSIDIIGHVDSSKSTTTYKLGGIKKEAFNLIDKDGYSCITTKERGTIMKLLGQNRTEVELQDMINELEVEGNGTIDFPEFLNLLTRKMNTQRGAIFTEINNNVNKIAKWTTPAIVTSANMMRMGYTTTVHPCDHFDLVILAIVGNKQKGIDGQIGTKFDDQFTPHEKFLLLPLNLKIAKLKEKLTTSREIQASLVDIEDRNASFNGLPEWIGAFEVSFVLNKLIGVSYKFEDTRSRDELTEKFREFVLHFEIPGTPFKIYGKAKGKTKRSPRSVWMLYTISIHLEDKVVLLGWGIVMHQLLQYMIDKGNMGNSTNKRTLGTV</sequence>
<keyword evidence="10" id="KW-1185">Reference proteome</keyword>
<dbReference type="InterPro" id="IPR012462">
    <property type="entry name" value="UFSP1/2_DUB_cat"/>
</dbReference>
<feature type="compositionally biased region" description="Polar residues" evidence="7">
    <location>
        <begin position="114"/>
        <end position="128"/>
    </location>
</feature>
<dbReference type="FunFam" id="1.10.238.10:FF:000527">
    <property type="entry name" value="Calmodulin-3"/>
    <property type="match status" value="1"/>
</dbReference>
<keyword evidence="3" id="KW-0677">Repeat</keyword>
<dbReference type="CDD" id="cd00051">
    <property type="entry name" value="EFh"/>
    <property type="match status" value="1"/>
</dbReference>
<dbReference type="PANTHER" id="PTHR48153">
    <property type="entry name" value="UFM1-SPECIFIC PROTEASE 2"/>
    <property type="match status" value="1"/>
</dbReference>
<name>A0AA36DZS6_LACSI</name>
<dbReference type="EMBL" id="OX465079">
    <property type="protein sequence ID" value="CAI9277048.1"/>
    <property type="molecule type" value="Genomic_DNA"/>
</dbReference>
<dbReference type="GO" id="GO:0003723">
    <property type="term" value="F:RNA binding"/>
    <property type="evidence" value="ECO:0007669"/>
    <property type="project" value="UniProtKB-KW"/>
</dbReference>
<gene>
    <name evidence="9" type="ORF">LSALG_LOCUS16996</name>
</gene>
<evidence type="ECO:0000256" key="6">
    <source>
        <dbReference type="ARBA" id="ARBA00022917"/>
    </source>
</evidence>
<dbReference type="Gene3D" id="3.90.70.130">
    <property type="match status" value="1"/>
</dbReference>
<dbReference type="GO" id="GO:0071567">
    <property type="term" value="F:deUFMylase activity"/>
    <property type="evidence" value="ECO:0007669"/>
    <property type="project" value="TreeGrafter"/>
</dbReference>
<dbReference type="Pfam" id="PF07910">
    <property type="entry name" value="Peptidase_C78"/>
    <property type="match status" value="1"/>
</dbReference>
<keyword evidence="2" id="KW-0396">Initiation factor</keyword>
<keyword evidence="4" id="KW-0378">Hydrolase</keyword>
<feature type="domain" description="EF-hand" evidence="8">
    <location>
        <begin position="217"/>
        <end position="252"/>
    </location>
</feature>
<keyword evidence="1" id="KW-0963">Cytoplasm</keyword>
<dbReference type="Proteomes" id="UP001177003">
    <property type="component" value="Chromosome 3"/>
</dbReference>
<evidence type="ECO:0000256" key="7">
    <source>
        <dbReference type="SAM" id="MobiDB-lite"/>
    </source>
</evidence>
<dbReference type="InterPro" id="IPR002048">
    <property type="entry name" value="EF_hand_dom"/>
</dbReference>
<dbReference type="GO" id="GO:0005509">
    <property type="term" value="F:calcium ion binding"/>
    <property type="evidence" value="ECO:0007669"/>
    <property type="project" value="InterPro"/>
</dbReference>
<feature type="region of interest" description="Disordered" evidence="7">
    <location>
        <begin position="114"/>
        <end position="143"/>
    </location>
</feature>
<dbReference type="Pfam" id="PF13499">
    <property type="entry name" value="EF-hand_7"/>
    <property type="match status" value="1"/>
</dbReference>
<reference evidence="9" key="1">
    <citation type="submission" date="2023-04" db="EMBL/GenBank/DDBJ databases">
        <authorList>
            <person name="Vijverberg K."/>
            <person name="Xiong W."/>
            <person name="Schranz E."/>
        </authorList>
    </citation>
    <scope>NUCLEOTIDE SEQUENCE</scope>
</reference>
<evidence type="ECO:0000256" key="2">
    <source>
        <dbReference type="ARBA" id="ARBA00022540"/>
    </source>
</evidence>